<evidence type="ECO:0000259" key="2">
    <source>
        <dbReference type="Pfam" id="PF07969"/>
    </source>
</evidence>
<dbReference type="Proteomes" id="UP001317742">
    <property type="component" value="Chromosome"/>
</dbReference>
<keyword evidence="4" id="KW-1185">Reference proteome</keyword>
<protein>
    <submittedName>
        <fullName evidence="3">Organophopsphate acid anhydrase</fullName>
    </submittedName>
</protein>
<dbReference type="SUPFAM" id="SSF51338">
    <property type="entry name" value="Composite domain of metallo-dependent hydrolases"/>
    <property type="match status" value="1"/>
</dbReference>
<dbReference type="Gene3D" id="1.20.58.520">
    <property type="entry name" value="Amidohydrolase"/>
    <property type="match status" value="1"/>
</dbReference>
<evidence type="ECO:0000313" key="4">
    <source>
        <dbReference type="Proteomes" id="UP001317742"/>
    </source>
</evidence>
<dbReference type="PROSITE" id="PS51318">
    <property type="entry name" value="TAT"/>
    <property type="match status" value="1"/>
</dbReference>
<dbReference type="Gene3D" id="3.40.50.10910">
    <property type="entry name" value="Amidohydrolase"/>
    <property type="match status" value="1"/>
</dbReference>
<keyword evidence="1" id="KW-0479">Metal-binding</keyword>
<dbReference type="InterPro" id="IPR032466">
    <property type="entry name" value="Metal_Hydrolase"/>
</dbReference>
<dbReference type="InterPro" id="IPR011059">
    <property type="entry name" value="Metal-dep_hydrolase_composite"/>
</dbReference>
<evidence type="ECO:0000313" key="3">
    <source>
        <dbReference type="EMBL" id="BDQ37830.1"/>
    </source>
</evidence>
<sequence length="400" mass="43312">MLLTRRDFLTSLIGLGALPAPLSFAKNLPTKTFALVGRIVIGDGSLPLDDHAILIHNGFIEAIVPAKKVTDRPVLPLPYATILPGVINAHCHRIHTSTGRRKRWLVQGVTSIGDVGSPLDAMPLLANSPPNVTATASFSGPMLTPPGGYPLPVHDSKYALVVKSPDDARTAVSMLADQGATMIKLAFEPGVLPKTWPQFDATTAGTLCNTARRLGLTIRCHVEDFSGLEKALNAGVHTVEHVPHRWRKNGHIRPILTSDNKLIDQYTDLLERMKREDIILTPTLDVLCRSPWQGASLFEPVRVFHTMGGRIAVGNDYPYKRTDAGMPSREMNLLAKTGMSPLAIIQAATQVSAAACGFTNRGILFSGMVADMIVVRGNPALGLEKMDTPLHVIKDGEFIR</sequence>
<dbReference type="SUPFAM" id="SSF51556">
    <property type="entry name" value="Metallo-dependent hydrolases"/>
    <property type="match status" value="1"/>
</dbReference>
<gene>
    <name evidence="3" type="ORF">SYK_21900</name>
</gene>
<dbReference type="InterPro" id="IPR013108">
    <property type="entry name" value="Amidohydro_3"/>
</dbReference>
<evidence type="ECO:0000256" key="1">
    <source>
        <dbReference type="ARBA" id="ARBA00023014"/>
    </source>
</evidence>
<keyword evidence="1" id="KW-0411">Iron-sulfur</keyword>
<dbReference type="Pfam" id="PF07969">
    <property type="entry name" value="Amidohydro_3"/>
    <property type="match status" value="1"/>
</dbReference>
<dbReference type="RefSeq" id="WP_281760347.1">
    <property type="nucleotide sequence ID" value="NZ_AP026709.1"/>
</dbReference>
<reference evidence="3 4" key="1">
    <citation type="submission" date="2022-08" db="EMBL/GenBank/DDBJ databases">
        <title>Genome Sequence of the sulphate-reducing bacterium, Pseudodesulfovibrio sp. SYK.</title>
        <authorList>
            <person name="Kondo R."/>
            <person name="Kataoka T."/>
        </authorList>
    </citation>
    <scope>NUCLEOTIDE SEQUENCE [LARGE SCALE GENOMIC DNA]</scope>
    <source>
        <strain evidence="3 4">SYK</strain>
    </source>
</reference>
<keyword evidence="1" id="KW-0408">Iron</keyword>
<accession>A0ABM8B2M2</accession>
<dbReference type="PANTHER" id="PTHR43135:SF3">
    <property type="entry name" value="ALPHA-D-RIBOSE 1-METHYLPHOSPHONATE 5-TRIPHOSPHATE DIPHOSPHATASE"/>
    <property type="match status" value="1"/>
</dbReference>
<proteinExistence type="predicted"/>
<dbReference type="Gene3D" id="2.30.40.10">
    <property type="entry name" value="Urease, subunit C, domain 1"/>
    <property type="match status" value="1"/>
</dbReference>
<dbReference type="Gene3D" id="3.30.110.90">
    <property type="entry name" value="Amidohydrolase"/>
    <property type="match status" value="1"/>
</dbReference>
<feature type="domain" description="Amidohydrolase 3" evidence="2">
    <location>
        <begin position="170"/>
        <end position="398"/>
    </location>
</feature>
<dbReference type="EMBL" id="AP026709">
    <property type="protein sequence ID" value="BDQ37830.1"/>
    <property type="molecule type" value="Genomic_DNA"/>
</dbReference>
<dbReference type="PANTHER" id="PTHR43135">
    <property type="entry name" value="ALPHA-D-RIBOSE 1-METHYLPHOSPHONATE 5-TRIPHOSPHATE DIPHOSPHATASE"/>
    <property type="match status" value="1"/>
</dbReference>
<name>A0ABM8B2M2_9BACT</name>
<dbReference type="InterPro" id="IPR006311">
    <property type="entry name" value="TAT_signal"/>
</dbReference>
<dbReference type="InterPro" id="IPR051781">
    <property type="entry name" value="Metallo-dep_Hydrolase"/>
</dbReference>
<organism evidence="3 4">
    <name type="scientific">Pseudodesulfovibrio nedwellii</name>
    <dbReference type="NCBI Taxonomy" id="2973072"/>
    <lineage>
        <taxon>Bacteria</taxon>
        <taxon>Pseudomonadati</taxon>
        <taxon>Thermodesulfobacteriota</taxon>
        <taxon>Desulfovibrionia</taxon>
        <taxon>Desulfovibrionales</taxon>
        <taxon>Desulfovibrionaceae</taxon>
    </lineage>
</organism>